<evidence type="ECO:0000256" key="1">
    <source>
        <dbReference type="ARBA" id="ARBA00004123"/>
    </source>
</evidence>
<protein>
    <recommendedName>
        <fullName evidence="3">Mediator of RNA polymerase II transcription subunit 5</fullName>
    </recommendedName>
    <alternativeName>
        <fullName evidence="8">Mediator complex subunit 5</fullName>
    </alternativeName>
</protein>
<reference evidence="9 10" key="1">
    <citation type="journal article" date="2007" name="Proc. Natl. Acad. Sci. U.S.A.">
        <title>Dandruff-associated Malassezia genomes reveal convergent and divergent virulence traits shared with plant and human fungal pathogens.</title>
        <authorList>
            <person name="Xu J."/>
            <person name="Saunders C.W."/>
            <person name="Hu P."/>
            <person name="Grant R.A."/>
            <person name="Boekhout T."/>
            <person name="Kuramae E.E."/>
            <person name="Kronstad J.W."/>
            <person name="Deangelis Y.M."/>
            <person name="Reeder N.L."/>
            <person name="Johnstone K.R."/>
            <person name="Leland M."/>
            <person name="Fieno A.M."/>
            <person name="Begley W.M."/>
            <person name="Sun Y."/>
            <person name="Lacey M.P."/>
            <person name="Chaudhary T."/>
            <person name="Keough T."/>
            <person name="Chu L."/>
            <person name="Sears R."/>
            <person name="Yuan B."/>
            <person name="Dawson T.L.Jr."/>
        </authorList>
    </citation>
    <scope>NUCLEOTIDE SEQUENCE [LARGE SCALE GENOMIC DNA]</scope>
    <source>
        <strain evidence="10">ATCC MYA-4612 / CBS 7966</strain>
    </source>
</reference>
<comment type="caution">
    <text evidence="9">The sequence shown here is derived from an EMBL/GenBank/DDBJ whole genome shotgun (WGS) entry which is preliminary data.</text>
</comment>
<dbReference type="EMBL" id="AAYY01000011">
    <property type="protein sequence ID" value="EDP42535.1"/>
    <property type="molecule type" value="Genomic_DNA"/>
</dbReference>
<organism evidence="9 10">
    <name type="scientific">Malassezia globosa (strain ATCC MYA-4612 / CBS 7966)</name>
    <name type="common">Dandruff-associated fungus</name>
    <dbReference type="NCBI Taxonomy" id="425265"/>
    <lineage>
        <taxon>Eukaryota</taxon>
        <taxon>Fungi</taxon>
        <taxon>Dikarya</taxon>
        <taxon>Basidiomycota</taxon>
        <taxon>Ustilaginomycotina</taxon>
        <taxon>Malasseziomycetes</taxon>
        <taxon>Malasseziales</taxon>
        <taxon>Malasseziaceae</taxon>
        <taxon>Malassezia</taxon>
    </lineage>
</organism>
<dbReference type="STRING" id="425265.A8Q8L7"/>
<dbReference type="OMA" id="DICCAYL"/>
<name>A8Q8L7_MALGO</name>
<evidence type="ECO:0000256" key="3">
    <source>
        <dbReference type="ARBA" id="ARBA00020628"/>
    </source>
</evidence>
<dbReference type="KEGG" id="mgl:MGL_3293"/>
<dbReference type="GO" id="GO:0003712">
    <property type="term" value="F:transcription coregulator activity"/>
    <property type="evidence" value="ECO:0007669"/>
    <property type="project" value="InterPro"/>
</dbReference>
<accession>A8Q8L7</accession>
<keyword evidence="5" id="KW-0010">Activator</keyword>
<dbReference type="InParanoid" id="A8Q8L7"/>
<evidence type="ECO:0000256" key="6">
    <source>
        <dbReference type="ARBA" id="ARBA00023163"/>
    </source>
</evidence>
<dbReference type="VEuPathDB" id="FungiDB:MGL_3293"/>
<keyword evidence="6" id="KW-0804">Transcription</keyword>
<gene>
    <name evidence="9" type="ORF">MGL_3293</name>
</gene>
<keyword evidence="7" id="KW-0539">Nucleus</keyword>
<comment type="subcellular location">
    <subcellularLocation>
        <location evidence="1">Nucleus</location>
    </subcellularLocation>
</comment>
<dbReference type="GO" id="GO:0006357">
    <property type="term" value="P:regulation of transcription by RNA polymerase II"/>
    <property type="evidence" value="ECO:0007669"/>
    <property type="project" value="InterPro"/>
</dbReference>
<dbReference type="GeneID" id="5854055"/>
<comment type="similarity">
    <text evidence="2">Belongs to the Mediator complex subunit 5 family.</text>
</comment>
<keyword evidence="4" id="KW-0805">Transcription regulation</keyword>
<evidence type="ECO:0000256" key="7">
    <source>
        <dbReference type="ARBA" id="ARBA00023242"/>
    </source>
</evidence>
<evidence type="ECO:0000256" key="2">
    <source>
        <dbReference type="ARBA" id="ARBA00008782"/>
    </source>
</evidence>
<dbReference type="RefSeq" id="XP_001729749.1">
    <property type="nucleotide sequence ID" value="XM_001729697.1"/>
</dbReference>
<sequence>MALHLIQDVEAAGAELFTLLVSTTVRDSWPEIESDAPHLPSVLHAIHILLTRFNAVSSPSPRAKATLQSLNALKNGLTTPLNDDLFGEQQPAASVPSLWASRAFFSYAVSLQLVWRQVESSGGRRPVLPPPVFPEPETILLVHGLCAPNLNWYQKCLEALGILKTRLHYSNEPPNDICCAYLMEIFVAITHAAIVQLKRHPTERHAQVWRHVIGGLLPPLALFLGGSVPASNNDVLNVQDTVSSFIAFYEPVNDWMHLDAQIMAPSHAATLPDLMQDSFAAWLPGHSKKTTSIELENLHQYASTSVQSFRQIVHTSLLHNPSACGNLIERAVKEPCLQLVLAMELNHLLSEWTEFMSAEFMHMHAICYLLQSGAPQNLDMLCLYMGQQLLPHTLVHVLSHMDQSMWSHPDDALNLVILFVEYLSYYSKESGNPSKGAAYVFMRRRLSCFNSHALPEEYLTLLSRWCRCLVGSDDMSELLTASPPWLLFRLTPSIFKLLIEAFLYGFFDESTLLNAFAYFLRVPLRYNVPCAVNWLVRYTTMTLAKAQYDPKLWSLIFLLVRTLHMLFMSDACPPLIRSMLAGVVLPLLQNERLVLMTHTSNVNIPVFISTLQSYTDPHLPQSPWIVDVLMMCEDAKPWYSLVQRIGIITLQGLDTCIARQLLGVALQTRAEQVWTIKLLAAVFSLLHLNSKATKPLSLVRVILLQWDASSSKPEHIRNLGRILVLSVLLSKNLPASADALETVFGSLLTPSAEPLAHILRSET</sequence>
<evidence type="ECO:0000313" key="9">
    <source>
        <dbReference type="EMBL" id="EDP42535.1"/>
    </source>
</evidence>
<dbReference type="GO" id="GO:0016592">
    <property type="term" value="C:mediator complex"/>
    <property type="evidence" value="ECO:0007669"/>
    <property type="project" value="InterPro"/>
</dbReference>
<dbReference type="PANTHER" id="PTHR35784:SF1">
    <property type="entry name" value="MEDIATOR OF RNA POLYMERASE II TRANSCRIPTION SUBUNIT 5"/>
    <property type="match status" value="1"/>
</dbReference>
<evidence type="ECO:0000256" key="8">
    <source>
        <dbReference type="ARBA" id="ARBA00031256"/>
    </source>
</evidence>
<dbReference type="AlphaFoldDB" id="A8Q8L7"/>
<dbReference type="OrthoDB" id="5549158at2759"/>
<evidence type="ECO:0000256" key="4">
    <source>
        <dbReference type="ARBA" id="ARBA00023015"/>
    </source>
</evidence>
<keyword evidence="10" id="KW-1185">Reference proteome</keyword>
<dbReference type="Proteomes" id="UP000008837">
    <property type="component" value="Unassembled WGS sequence"/>
</dbReference>
<evidence type="ECO:0000256" key="5">
    <source>
        <dbReference type="ARBA" id="ARBA00023159"/>
    </source>
</evidence>
<dbReference type="InterPro" id="IPR014801">
    <property type="entry name" value="Mediator_Med5_fun"/>
</dbReference>
<proteinExistence type="inferred from homology"/>
<evidence type="ECO:0000313" key="10">
    <source>
        <dbReference type="Proteomes" id="UP000008837"/>
    </source>
</evidence>
<dbReference type="PANTHER" id="PTHR35784">
    <property type="entry name" value="MEDIATOR OF RNA POLYMERASE II TRANSCRIPTION SUBUNIT 5"/>
    <property type="match status" value="1"/>
</dbReference>